<dbReference type="GO" id="GO:0030154">
    <property type="term" value="P:cell differentiation"/>
    <property type="evidence" value="ECO:0007669"/>
    <property type="project" value="TreeGrafter"/>
</dbReference>
<dbReference type="Pfam" id="PF00505">
    <property type="entry name" value="HMG_box"/>
    <property type="match status" value="1"/>
</dbReference>
<evidence type="ECO:0000256" key="3">
    <source>
        <dbReference type="PROSITE-ProRule" id="PRU00267"/>
    </source>
</evidence>
<dbReference type="PANTHER" id="PTHR10270:SF161">
    <property type="entry name" value="SEX-DETERMINING REGION Y PROTEIN"/>
    <property type="match status" value="1"/>
</dbReference>
<dbReference type="RefSeq" id="XP_029739479.1">
    <property type="nucleotide sequence ID" value="XM_029884106.1"/>
</dbReference>
<gene>
    <name evidence="6" type="ORF">EX895_003508</name>
</gene>
<dbReference type="EMBL" id="SRRM01000013">
    <property type="protein sequence ID" value="TKY87494.1"/>
    <property type="molecule type" value="Genomic_DNA"/>
</dbReference>
<feature type="compositionally biased region" description="Polar residues" evidence="4">
    <location>
        <begin position="422"/>
        <end position="442"/>
    </location>
</feature>
<dbReference type="PROSITE" id="PS50118">
    <property type="entry name" value="HMG_BOX_2"/>
    <property type="match status" value="1"/>
</dbReference>
<dbReference type="GO" id="GO:0001228">
    <property type="term" value="F:DNA-binding transcription activator activity, RNA polymerase II-specific"/>
    <property type="evidence" value="ECO:0007669"/>
    <property type="project" value="TreeGrafter"/>
</dbReference>
<dbReference type="CDD" id="cd01389">
    <property type="entry name" value="HMG-box_ROX1-like"/>
    <property type="match status" value="1"/>
</dbReference>
<evidence type="ECO:0000313" key="7">
    <source>
        <dbReference type="Proteomes" id="UP000306050"/>
    </source>
</evidence>
<feature type="compositionally biased region" description="Low complexity" evidence="4">
    <location>
        <begin position="56"/>
        <end position="71"/>
    </location>
</feature>
<keyword evidence="2" id="KW-0804">Transcription</keyword>
<comment type="caution">
    <text evidence="6">The sequence shown here is derived from an EMBL/GenBank/DDBJ whole genome shotgun (WGS) entry which is preliminary data.</text>
</comment>
<dbReference type="AlphaFoldDB" id="A0A4U7KSL3"/>
<feature type="compositionally biased region" description="Basic and acidic residues" evidence="4">
    <location>
        <begin position="600"/>
        <end position="617"/>
    </location>
</feature>
<dbReference type="OrthoDB" id="6247875at2759"/>
<feature type="region of interest" description="Disordered" evidence="4">
    <location>
        <begin position="422"/>
        <end position="482"/>
    </location>
</feature>
<evidence type="ECO:0000256" key="4">
    <source>
        <dbReference type="SAM" id="MobiDB-lite"/>
    </source>
</evidence>
<dbReference type="SUPFAM" id="SSF47095">
    <property type="entry name" value="HMG-box"/>
    <property type="match status" value="1"/>
</dbReference>
<dbReference type="GO" id="GO:0005634">
    <property type="term" value="C:nucleus"/>
    <property type="evidence" value="ECO:0007669"/>
    <property type="project" value="UniProtKB-UniRule"/>
</dbReference>
<name>A0A4U7KSL3_9BASI</name>
<feature type="compositionally biased region" description="Basic and acidic residues" evidence="4">
    <location>
        <begin position="21"/>
        <end position="34"/>
    </location>
</feature>
<dbReference type="InterPro" id="IPR009071">
    <property type="entry name" value="HMG_box_dom"/>
</dbReference>
<dbReference type="GeneID" id="40726403"/>
<feature type="region of interest" description="Disordered" evidence="4">
    <location>
        <begin position="498"/>
        <end position="545"/>
    </location>
</feature>
<evidence type="ECO:0000313" key="6">
    <source>
        <dbReference type="EMBL" id="TKY87494.1"/>
    </source>
</evidence>
<evidence type="ECO:0000259" key="5">
    <source>
        <dbReference type="PROSITE" id="PS50118"/>
    </source>
</evidence>
<protein>
    <recommendedName>
        <fullName evidence="5">HMG box domain-containing protein</fullName>
    </recommendedName>
</protein>
<accession>A0A4U7KSL3</accession>
<proteinExistence type="predicted"/>
<feature type="region of interest" description="Disordered" evidence="4">
    <location>
        <begin position="573"/>
        <end position="617"/>
    </location>
</feature>
<feature type="region of interest" description="Disordered" evidence="4">
    <location>
        <begin position="115"/>
        <end position="184"/>
    </location>
</feature>
<feature type="compositionally biased region" description="Polar residues" evidence="4">
    <location>
        <begin position="115"/>
        <end position="127"/>
    </location>
</feature>
<dbReference type="PANTHER" id="PTHR10270">
    <property type="entry name" value="SOX TRANSCRIPTION FACTOR"/>
    <property type="match status" value="1"/>
</dbReference>
<feature type="compositionally biased region" description="Basic residues" evidence="4">
    <location>
        <begin position="313"/>
        <end position="323"/>
    </location>
</feature>
<dbReference type="InterPro" id="IPR050140">
    <property type="entry name" value="SRY-related_HMG-box_TF-like"/>
</dbReference>
<feature type="compositionally biased region" description="Low complexity" evidence="4">
    <location>
        <begin position="526"/>
        <end position="543"/>
    </location>
</feature>
<reference evidence="6 7" key="1">
    <citation type="submission" date="2019-05" db="EMBL/GenBank/DDBJ databases">
        <title>Sporisorium graminicola CBS 10092 draft sequencing and annotation.</title>
        <authorList>
            <person name="Solano-Gonzalez S."/>
            <person name="Caddick M.X."/>
            <person name="Darby A."/>
        </authorList>
    </citation>
    <scope>NUCLEOTIDE SEQUENCE [LARGE SCALE GENOMIC DNA]</scope>
    <source>
        <strain evidence="6 7">CBS 10092</strain>
    </source>
</reference>
<dbReference type="KEGG" id="sgra:EX895_003508"/>
<sequence>MPGNMAQPGSGSGPGPPRTTQWDDRGTGQHRPESDGAALISSQSDAFGRPASYVDGSSLFPSASSASYAAASGGGVRADAFPNPLLGQSNHPTHDPQPHAHDHSTFLHHASHYSPYSQPLSVMSHASQQPHQQHQDHEHHHHQHSLQLPPPPPLHHQNYQQHQHQQHQHPLQHTPDQELGGLQMPSELMGSQSLEMQHPHSPYAPHHHLDGHQSPVPAQHRALGRAEGAAEPHTPRPPNAWILYRSQKFREIQQTREALTRSGSTEKSKSQAEISRIISQMWQNETAAIKGKFEALADEKKMAHQKMYPTYRYRPKKNSKRKQGAVAAAQKNDLKQKSNGPASKKAAYGSHVGGSRVFEASEGNSSTRNSSERTGGYESQRSPPSRHDPAGREREPTYRRAAGYVERKERGEFQMPITYVRSVSGSTPSSDGPTFPYNNTSMHPYGERPMSRPDAFGDSQTNPSTYGSSSHWSEADALSGSSGGGYFEAARSASTGYTMFGNPRPPPSSMLGPGSVGGAPSLLTLSPSSQEHQQQQQPPSERQLVPSQHLVAPIGYLEGGLGLNGLSSSGASGHFRARGPSSYGELRSEMVSGLTMPGGDSERGSEPLDVHRCLQLP</sequence>
<feature type="region of interest" description="Disordered" evidence="4">
    <location>
        <begin position="307"/>
        <end position="400"/>
    </location>
</feature>
<feature type="region of interest" description="Disordered" evidence="4">
    <location>
        <begin position="1"/>
        <end position="103"/>
    </location>
</feature>
<keyword evidence="3" id="KW-0539">Nucleus</keyword>
<dbReference type="Proteomes" id="UP000306050">
    <property type="component" value="Chromosome SGRAM_21"/>
</dbReference>
<keyword evidence="1 3" id="KW-0238">DNA-binding</keyword>
<feature type="compositionally biased region" description="Polar residues" evidence="4">
    <location>
        <begin position="458"/>
        <end position="472"/>
    </location>
</feature>
<dbReference type="SMART" id="SM00398">
    <property type="entry name" value="HMG"/>
    <property type="match status" value="1"/>
</dbReference>
<feature type="compositionally biased region" description="Basic and acidic residues" evidence="4">
    <location>
        <begin position="92"/>
        <end position="103"/>
    </location>
</feature>
<feature type="compositionally biased region" description="Basic and acidic residues" evidence="4">
    <location>
        <begin position="385"/>
        <end position="398"/>
    </location>
</feature>
<evidence type="ECO:0000256" key="2">
    <source>
        <dbReference type="ARBA" id="ARBA00023163"/>
    </source>
</evidence>
<evidence type="ECO:0000256" key="1">
    <source>
        <dbReference type="ARBA" id="ARBA00023125"/>
    </source>
</evidence>
<dbReference type="GO" id="GO:0000978">
    <property type="term" value="F:RNA polymerase II cis-regulatory region sequence-specific DNA binding"/>
    <property type="evidence" value="ECO:0007669"/>
    <property type="project" value="TreeGrafter"/>
</dbReference>
<keyword evidence="7" id="KW-1185">Reference proteome</keyword>
<dbReference type="Gene3D" id="1.10.30.10">
    <property type="entry name" value="High mobility group box domain"/>
    <property type="match status" value="1"/>
</dbReference>
<feature type="DNA-binding region" description="HMG box" evidence="3">
    <location>
        <begin position="234"/>
        <end position="312"/>
    </location>
</feature>
<feature type="region of interest" description="Disordered" evidence="4">
    <location>
        <begin position="196"/>
        <end position="216"/>
    </location>
</feature>
<dbReference type="InterPro" id="IPR036910">
    <property type="entry name" value="HMG_box_dom_sf"/>
</dbReference>
<feature type="compositionally biased region" description="Polar residues" evidence="4">
    <location>
        <begin position="362"/>
        <end position="383"/>
    </location>
</feature>
<feature type="compositionally biased region" description="Low complexity" evidence="4">
    <location>
        <begin position="155"/>
        <end position="173"/>
    </location>
</feature>
<feature type="domain" description="HMG box" evidence="5">
    <location>
        <begin position="234"/>
        <end position="312"/>
    </location>
</feature>
<organism evidence="6 7">
    <name type="scientific">Sporisorium graminicola</name>
    <dbReference type="NCBI Taxonomy" id="280036"/>
    <lineage>
        <taxon>Eukaryota</taxon>
        <taxon>Fungi</taxon>
        <taxon>Dikarya</taxon>
        <taxon>Basidiomycota</taxon>
        <taxon>Ustilaginomycotina</taxon>
        <taxon>Ustilaginomycetes</taxon>
        <taxon>Ustilaginales</taxon>
        <taxon>Ustilaginaceae</taxon>
        <taxon>Sporisorium</taxon>
    </lineage>
</organism>